<reference evidence="1" key="1">
    <citation type="submission" date="2021-06" db="EMBL/GenBank/DDBJ databases">
        <authorList>
            <person name="Kallberg Y."/>
            <person name="Tangrot J."/>
            <person name="Rosling A."/>
        </authorList>
    </citation>
    <scope>NUCLEOTIDE SEQUENCE</scope>
    <source>
        <strain evidence="1">CL356</strain>
    </source>
</reference>
<name>A0ACA9KQA0_9GLOM</name>
<proteinExistence type="predicted"/>
<evidence type="ECO:0000313" key="1">
    <source>
        <dbReference type="EMBL" id="CAG8487016.1"/>
    </source>
</evidence>
<protein>
    <submittedName>
        <fullName evidence="1">13776_t:CDS:1</fullName>
    </submittedName>
</protein>
<gene>
    <name evidence="1" type="ORF">ACOLOM_LOCUS2227</name>
</gene>
<accession>A0ACA9KQA0</accession>
<evidence type="ECO:0000313" key="2">
    <source>
        <dbReference type="Proteomes" id="UP000789525"/>
    </source>
</evidence>
<dbReference type="EMBL" id="CAJVPT010002763">
    <property type="protein sequence ID" value="CAG8487016.1"/>
    <property type="molecule type" value="Genomic_DNA"/>
</dbReference>
<comment type="caution">
    <text evidence="1">The sequence shown here is derived from an EMBL/GenBank/DDBJ whole genome shotgun (WGS) entry which is preliminary data.</text>
</comment>
<dbReference type="Proteomes" id="UP000789525">
    <property type="component" value="Unassembled WGS sequence"/>
</dbReference>
<keyword evidence="2" id="KW-1185">Reference proteome</keyword>
<organism evidence="1 2">
    <name type="scientific">Acaulospora colombiana</name>
    <dbReference type="NCBI Taxonomy" id="27376"/>
    <lineage>
        <taxon>Eukaryota</taxon>
        <taxon>Fungi</taxon>
        <taxon>Fungi incertae sedis</taxon>
        <taxon>Mucoromycota</taxon>
        <taxon>Glomeromycotina</taxon>
        <taxon>Glomeromycetes</taxon>
        <taxon>Diversisporales</taxon>
        <taxon>Acaulosporaceae</taxon>
        <taxon>Acaulospora</taxon>
    </lineage>
</organism>
<sequence length="580" mass="63842">MYTTVYYICSPSKLVAYVVIIGITSLVLLALSFFTIVHLLHSCLDYIREVAIISKPLLLGQMTIEADLLDSVIFNVGILAALRSKKLDSKVIGVMITASHNPERDNGVKLVDPYGEMLEQSWEEYATQLANSQNEDEIVEIIKSIVAGNNIDETKAANVVYARDTRPSGPALVMALEDGLKSVGCEVIDFGVKTTPQLHYVTRCLNTKGTEKSYGEPTESGYYKKLSDAFRNSVGDKSRISELYVDCANGVGALKLKELAEHIDNDILKVVVANDDIKTQGKLNHLCGADYVKTSQRLPLGLEIEKGKRAASLDGDADRILYYFVDENGTFKLLDGDKIAVLASSFIIDLVKAVSLENIKVGVVQTAYANGSSTKYLENTMKVPVSCVPTGVKHLHHEASKYDIGVYFEANGHGTVLFSSEALSIISSARRETEEQEGALKRLRALTNLINQTVGDALSDMLLVEAILINKQWTLKDWDQMYTDLPNRLVKVVVSDRHIFESTNAERTLVKPEGLQEEVDALVKKYKDGRSFVRPSGTEDVVRVYAEAATREECDELAYTVAGLVYDKAGGTGGRPEEFL</sequence>